<feature type="region of interest" description="Disordered" evidence="1">
    <location>
        <begin position="67"/>
        <end position="86"/>
    </location>
</feature>
<keyword evidence="2" id="KW-0614">Plasmid</keyword>
<organism evidence="2 3">
    <name type="scientific">Cupriavidus taiwanensis</name>
    <dbReference type="NCBI Taxonomy" id="164546"/>
    <lineage>
        <taxon>Bacteria</taxon>
        <taxon>Pseudomonadati</taxon>
        <taxon>Pseudomonadota</taxon>
        <taxon>Betaproteobacteria</taxon>
        <taxon>Burkholderiales</taxon>
        <taxon>Burkholderiaceae</taxon>
        <taxon>Cupriavidus</taxon>
    </lineage>
</organism>
<name>A0A976ANF6_9BURK</name>
<accession>A0A976ANF6</accession>
<reference evidence="2 3" key="1">
    <citation type="submission" date="2018-01" db="EMBL/GenBank/DDBJ databases">
        <authorList>
            <person name="Clerissi C."/>
        </authorList>
    </citation>
    <scope>NUCLEOTIDE SEQUENCE [LARGE SCALE GENOMIC DNA]</scope>
    <source>
        <strain evidence="2">Cupriavidus taiwanensis SWF 66322</strain>
        <plasmid evidence="3">cbm2636_mp</plasmid>
    </source>
</reference>
<gene>
    <name evidence="2" type="ORF">CBM2636_MP21937</name>
</gene>
<dbReference type="EMBL" id="LT984814">
    <property type="protein sequence ID" value="SPD69087.1"/>
    <property type="molecule type" value="Genomic_DNA"/>
</dbReference>
<dbReference type="Proteomes" id="UP000254259">
    <property type="component" value="Plasmid CBM2636_mp"/>
</dbReference>
<protein>
    <submittedName>
        <fullName evidence="2">Uncharacterized protein</fullName>
    </submittedName>
</protein>
<evidence type="ECO:0000313" key="3">
    <source>
        <dbReference type="Proteomes" id="UP000254259"/>
    </source>
</evidence>
<sequence length="86" mass="9353">MCATQRKNPAPGGVFCFLSHHGPTSVPLPLPHPLHPPLSRPFTRLALMGTQRFAAYPLSQKRVRNIAAQGDRPLASARRNGYGLSP</sequence>
<proteinExistence type="predicted"/>
<dbReference type="AlphaFoldDB" id="A0A976ANF6"/>
<evidence type="ECO:0000313" key="2">
    <source>
        <dbReference type="EMBL" id="SPD69087.1"/>
    </source>
</evidence>
<evidence type="ECO:0000256" key="1">
    <source>
        <dbReference type="SAM" id="MobiDB-lite"/>
    </source>
</evidence>
<geneLocation type="plasmid" evidence="3">
    <name>cbm2636_mp</name>
</geneLocation>